<dbReference type="AlphaFoldDB" id="A0A9D4BK05"/>
<sequence>MHGLTSASVETSSCEDMLEHVLCEVPSNLTSSSTISSPTANSTPAHMLRTENLLPSFTTSNQLSVSSMTPLTDLQHSTYFYHTPLTIAGTAYTPFSLMTGESEQSPKVSLWTETAGSFDDVTSTKSSLDLQQSTKADTPTTMISTLTEKPDSSFGSTESHQVIASSSNVTYTPAMNTGIPVTGFLPEYTYSSGKIRSC</sequence>
<protein>
    <submittedName>
        <fullName evidence="1">Uncharacterized protein</fullName>
    </submittedName>
</protein>
<proteinExistence type="predicted"/>
<evidence type="ECO:0000313" key="2">
    <source>
        <dbReference type="Proteomes" id="UP000828390"/>
    </source>
</evidence>
<accession>A0A9D4BK05</accession>
<evidence type="ECO:0000313" key="1">
    <source>
        <dbReference type="EMBL" id="KAH3706501.1"/>
    </source>
</evidence>
<keyword evidence="2" id="KW-1185">Reference proteome</keyword>
<dbReference type="Proteomes" id="UP000828390">
    <property type="component" value="Unassembled WGS sequence"/>
</dbReference>
<reference evidence="1" key="1">
    <citation type="journal article" date="2019" name="bioRxiv">
        <title>The Genome of the Zebra Mussel, Dreissena polymorpha: A Resource for Invasive Species Research.</title>
        <authorList>
            <person name="McCartney M.A."/>
            <person name="Auch B."/>
            <person name="Kono T."/>
            <person name="Mallez S."/>
            <person name="Zhang Y."/>
            <person name="Obille A."/>
            <person name="Becker A."/>
            <person name="Abrahante J.E."/>
            <person name="Garbe J."/>
            <person name="Badalamenti J.P."/>
            <person name="Herman A."/>
            <person name="Mangelson H."/>
            <person name="Liachko I."/>
            <person name="Sullivan S."/>
            <person name="Sone E.D."/>
            <person name="Koren S."/>
            <person name="Silverstein K.A.T."/>
            <person name="Beckman K.B."/>
            <person name="Gohl D.M."/>
        </authorList>
    </citation>
    <scope>NUCLEOTIDE SEQUENCE</scope>
    <source>
        <strain evidence="1">Duluth1</strain>
        <tissue evidence="1">Whole animal</tissue>
    </source>
</reference>
<reference evidence="1" key="2">
    <citation type="submission" date="2020-11" db="EMBL/GenBank/DDBJ databases">
        <authorList>
            <person name="McCartney M.A."/>
            <person name="Auch B."/>
            <person name="Kono T."/>
            <person name="Mallez S."/>
            <person name="Becker A."/>
            <person name="Gohl D.M."/>
            <person name="Silverstein K.A.T."/>
            <person name="Koren S."/>
            <person name="Bechman K.B."/>
            <person name="Herman A."/>
            <person name="Abrahante J.E."/>
            <person name="Garbe J."/>
        </authorList>
    </citation>
    <scope>NUCLEOTIDE SEQUENCE</scope>
    <source>
        <strain evidence="1">Duluth1</strain>
        <tissue evidence="1">Whole animal</tissue>
    </source>
</reference>
<dbReference type="EMBL" id="JAIWYP010000014">
    <property type="protein sequence ID" value="KAH3706501.1"/>
    <property type="molecule type" value="Genomic_DNA"/>
</dbReference>
<name>A0A9D4BK05_DREPO</name>
<gene>
    <name evidence="1" type="ORF">DPMN_065888</name>
</gene>
<comment type="caution">
    <text evidence="1">The sequence shown here is derived from an EMBL/GenBank/DDBJ whole genome shotgun (WGS) entry which is preliminary data.</text>
</comment>
<organism evidence="1 2">
    <name type="scientific">Dreissena polymorpha</name>
    <name type="common">Zebra mussel</name>
    <name type="synonym">Mytilus polymorpha</name>
    <dbReference type="NCBI Taxonomy" id="45954"/>
    <lineage>
        <taxon>Eukaryota</taxon>
        <taxon>Metazoa</taxon>
        <taxon>Spiralia</taxon>
        <taxon>Lophotrochozoa</taxon>
        <taxon>Mollusca</taxon>
        <taxon>Bivalvia</taxon>
        <taxon>Autobranchia</taxon>
        <taxon>Heteroconchia</taxon>
        <taxon>Euheterodonta</taxon>
        <taxon>Imparidentia</taxon>
        <taxon>Neoheterodontei</taxon>
        <taxon>Myida</taxon>
        <taxon>Dreissenoidea</taxon>
        <taxon>Dreissenidae</taxon>
        <taxon>Dreissena</taxon>
    </lineage>
</organism>